<feature type="domain" description="Jacalin-type lectin" evidence="2">
    <location>
        <begin position="48"/>
        <end position="179"/>
    </location>
</feature>
<evidence type="ECO:0000313" key="4">
    <source>
        <dbReference type="Proteomes" id="UP001556367"/>
    </source>
</evidence>
<dbReference type="Gene3D" id="2.100.10.30">
    <property type="entry name" value="Jacalin-like lectin domain"/>
    <property type="match status" value="1"/>
</dbReference>
<comment type="caution">
    <text evidence="3">The sequence shown here is derived from an EMBL/GenBank/DDBJ whole genome shotgun (WGS) entry which is preliminary data.</text>
</comment>
<dbReference type="EMBL" id="JASNQZ010000006">
    <property type="protein sequence ID" value="KAL0956016.1"/>
    <property type="molecule type" value="Genomic_DNA"/>
</dbReference>
<evidence type="ECO:0000259" key="2">
    <source>
        <dbReference type="PROSITE" id="PS51752"/>
    </source>
</evidence>
<dbReference type="Proteomes" id="UP001556367">
    <property type="component" value="Unassembled WGS sequence"/>
</dbReference>
<feature type="transmembrane region" description="Helical" evidence="1">
    <location>
        <begin position="354"/>
        <end position="375"/>
    </location>
</feature>
<accession>A0ABR3JKF9</accession>
<keyword evidence="1" id="KW-1133">Transmembrane helix</keyword>
<dbReference type="PANTHER" id="PTHR47293:SF43">
    <property type="entry name" value="PENTATRICOPEPTIDE REPEAT-CONTAINING PROTEIN DWY1, CHLOROPLASTIC"/>
    <property type="match status" value="1"/>
</dbReference>
<organism evidence="3 4">
    <name type="scientific">Hohenbuehelia grisea</name>
    <dbReference type="NCBI Taxonomy" id="104357"/>
    <lineage>
        <taxon>Eukaryota</taxon>
        <taxon>Fungi</taxon>
        <taxon>Dikarya</taxon>
        <taxon>Basidiomycota</taxon>
        <taxon>Agaricomycotina</taxon>
        <taxon>Agaricomycetes</taxon>
        <taxon>Agaricomycetidae</taxon>
        <taxon>Agaricales</taxon>
        <taxon>Pleurotineae</taxon>
        <taxon>Pleurotaceae</taxon>
        <taxon>Hohenbuehelia</taxon>
    </lineage>
</organism>
<keyword evidence="4" id="KW-1185">Reference proteome</keyword>
<name>A0ABR3JKF9_9AGAR</name>
<feature type="transmembrane region" description="Helical" evidence="1">
    <location>
        <begin position="325"/>
        <end position="347"/>
    </location>
</feature>
<dbReference type="SMART" id="SM00915">
    <property type="entry name" value="Jacalin"/>
    <property type="match status" value="1"/>
</dbReference>
<evidence type="ECO:0000256" key="1">
    <source>
        <dbReference type="SAM" id="Phobius"/>
    </source>
</evidence>
<dbReference type="InterPro" id="IPR036404">
    <property type="entry name" value="Jacalin-like_lectin_dom_sf"/>
</dbReference>
<gene>
    <name evidence="3" type="ORF">HGRIS_002191</name>
</gene>
<dbReference type="PANTHER" id="PTHR47293">
    <property type="entry name" value="JACALIN-RELATED LECTIN 3"/>
    <property type="match status" value="1"/>
</dbReference>
<sequence>MSALPADFPKMPKSVGGQVLPDFINAKVIERNVKLPGAVHPEKFDFSIKKSEAFGPCEGEVFDEGATWFPLKLVHFTCSDHGIGSYRGHYGKGATGIYGAPHPNDHKVSLAKDEYIKGISGTYTDKVTSLTITTTKATHKIGHASGKPFKFDAPKDHHVVGFHGRAENHIRAIGVSYSKRLASIAPATPVRPSELKGLKASATDPAPDIKPIYSNIFLDAATKAQWAANNMDAIEQKRNQAKNDIQPIYQNIQNNGETAWTLVESGGQQYYLSWSSSATMWSYIKDQPATASATAGSTDPPKTKTSIVSVGSYSVTANILGLSGYVWSNIPITAVASVIALTFVVLIRGLITDGVAWGIQYAATQLASAAAAAGVEESALMVPASVATMGGLVIAGIIGVGLFFAVMALASVLFRQYFLTVNVFNFDPAHAWNSLQWHGDNADISNGEWKNETIAKFAPVNAGVTPPGFNPVNNLENTVTYLSIAFENDSTFLQGLGVGMLLTRDDDVFGLALKYVVHRFSDNEIGLKAFGGEDPSKFDLGAYYNSGWDDSHTTSSSQGSLQVTGHTPYLGGAPGQAYESNVNIGLPV</sequence>
<dbReference type="Pfam" id="PF01419">
    <property type="entry name" value="Jacalin"/>
    <property type="match status" value="1"/>
</dbReference>
<feature type="transmembrane region" description="Helical" evidence="1">
    <location>
        <begin position="387"/>
        <end position="414"/>
    </location>
</feature>
<protein>
    <recommendedName>
        <fullName evidence="2">Jacalin-type lectin domain-containing protein</fullName>
    </recommendedName>
</protein>
<reference evidence="4" key="1">
    <citation type="submission" date="2024-06" db="EMBL/GenBank/DDBJ databases">
        <title>Multi-omics analyses provide insights into the biosynthesis of the anticancer antibiotic pleurotin in Hohenbuehelia grisea.</title>
        <authorList>
            <person name="Weaver J.A."/>
            <person name="Alberti F."/>
        </authorList>
    </citation>
    <scope>NUCLEOTIDE SEQUENCE [LARGE SCALE GENOMIC DNA]</scope>
    <source>
        <strain evidence="4">T-177</strain>
    </source>
</reference>
<dbReference type="InterPro" id="IPR001229">
    <property type="entry name" value="Jacalin-like_lectin_dom"/>
</dbReference>
<evidence type="ECO:0000313" key="3">
    <source>
        <dbReference type="EMBL" id="KAL0956016.1"/>
    </source>
</evidence>
<dbReference type="SUPFAM" id="SSF51101">
    <property type="entry name" value="Mannose-binding lectins"/>
    <property type="match status" value="1"/>
</dbReference>
<keyword evidence="1" id="KW-0812">Transmembrane</keyword>
<dbReference type="PROSITE" id="PS51752">
    <property type="entry name" value="JACALIN_LECTIN"/>
    <property type="match status" value="1"/>
</dbReference>
<proteinExistence type="predicted"/>
<keyword evidence="1" id="KW-0472">Membrane</keyword>